<reference evidence="2 3" key="1">
    <citation type="journal article" date="2019" name="Nat. Ecol. Evol.">
        <title>Megaphylogeny resolves global patterns of mushroom evolution.</title>
        <authorList>
            <person name="Varga T."/>
            <person name="Krizsan K."/>
            <person name="Foldi C."/>
            <person name="Dima B."/>
            <person name="Sanchez-Garcia M."/>
            <person name="Sanchez-Ramirez S."/>
            <person name="Szollosi G.J."/>
            <person name="Szarkandi J.G."/>
            <person name="Papp V."/>
            <person name="Albert L."/>
            <person name="Andreopoulos W."/>
            <person name="Angelini C."/>
            <person name="Antonin V."/>
            <person name="Barry K.W."/>
            <person name="Bougher N.L."/>
            <person name="Buchanan P."/>
            <person name="Buyck B."/>
            <person name="Bense V."/>
            <person name="Catcheside P."/>
            <person name="Chovatia M."/>
            <person name="Cooper J."/>
            <person name="Damon W."/>
            <person name="Desjardin D."/>
            <person name="Finy P."/>
            <person name="Geml J."/>
            <person name="Haridas S."/>
            <person name="Hughes K."/>
            <person name="Justo A."/>
            <person name="Karasinski D."/>
            <person name="Kautmanova I."/>
            <person name="Kiss B."/>
            <person name="Kocsube S."/>
            <person name="Kotiranta H."/>
            <person name="LaButti K.M."/>
            <person name="Lechner B.E."/>
            <person name="Liimatainen K."/>
            <person name="Lipzen A."/>
            <person name="Lukacs Z."/>
            <person name="Mihaltcheva S."/>
            <person name="Morgado L.N."/>
            <person name="Niskanen T."/>
            <person name="Noordeloos M.E."/>
            <person name="Ohm R.A."/>
            <person name="Ortiz-Santana B."/>
            <person name="Ovrebo C."/>
            <person name="Racz N."/>
            <person name="Riley R."/>
            <person name="Savchenko A."/>
            <person name="Shiryaev A."/>
            <person name="Soop K."/>
            <person name="Spirin V."/>
            <person name="Szebenyi C."/>
            <person name="Tomsovsky M."/>
            <person name="Tulloss R.E."/>
            <person name="Uehling J."/>
            <person name="Grigoriev I.V."/>
            <person name="Vagvolgyi C."/>
            <person name="Papp T."/>
            <person name="Martin F.M."/>
            <person name="Miettinen O."/>
            <person name="Hibbett D.S."/>
            <person name="Nagy L.G."/>
        </authorList>
    </citation>
    <scope>NUCLEOTIDE SEQUENCE [LARGE SCALE GENOMIC DNA]</scope>
    <source>
        <strain evidence="2 3">CBS 962.96</strain>
    </source>
</reference>
<proteinExistence type="predicted"/>
<evidence type="ECO:0000256" key="1">
    <source>
        <dbReference type="SAM" id="MobiDB-lite"/>
    </source>
</evidence>
<dbReference type="EMBL" id="ML180081">
    <property type="protein sequence ID" value="THU79074.1"/>
    <property type="molecule type" value="Genomic_DNA"/>
</dbReference>
<feature type="region of interest" description="Disordered" evidence="1">
    <location>
        <begin position="423"/>
        <end position="583"/>
    </location>
</feature>
<feature type="region of interest" description="Disordered" evidence="1">
    <location>
        <begin position="111"/>
        <end position="143"/>
    </location>
</feature>
<feature type="compositionally biased region" description="Pro residues" evidence="1">
    <location>
        <begin position="123"/>
        <end position="137"/>
    </location>
</feature>
<gene>
    <name evidence="2" type="ORF">K435DRAFT_845569</name>
</gene>
<organism evidence="2 3">
    <name type="scientific">Dendrothele bispora (strain CBS 962.96)</name>
    <dbReference type="NCBI Taxonomy" id="1314807"/>
    <lineage>
        <taxon>Eukaryota</taxon>
        <taxon>Fungi</taxon>
        <taxon>Dikarya</taxon>
        <taxon>Basidiomycota</taxon>
        <taxon>Agaricomycotina</taxon>
        <taxon>Agaricomycetes</taxon>
        <taxon>Agaricomycetidae</taxon>
        <taxon>Agaricales</taxon>
        <taxon>Agaricales incertae sedis</taxon>
        <taxon>Dendrothele</taxon>
    </lineage>
</organism>
<accession>A0A4S8KTA6</accession>
<feature type="compositionally biased region" description="Gly residues" evidence="1">
    <location>
        <begin position="486"/>
        <end position="495"/>
    </location>
</feature>
<dbReference type="Proteomes" id="UP000297245">
    <property type="component" value="Unassembled WGS sequence"/>
</dbReference>
<keyword evidence="3" id="KW-1185">Reference proteome</keyword>
<feature type="region of interest" description="Disordered" evidence="1">
    <location>
        <begin position="231"/>
        <end position="258"/>
    </location>
</feature>
<dbReference type="AlphaFoldDB" id="A0A4S8KTA6"/>
<evidence type="ECO:0000313" key="3">
    <source>
        <dbReference type="Proteomes" id="UP000297245"/>
    </source>
</evidence>
<evidence type="ECO:0000313" key="2">
    <source>
        <dbReference type="EMBL" id="THU79074.1"/>
    </source>
</evidence>
<feature type="compositionally biased region" description="Basic and acidic residues" evidence="1">
    <location>
        <begin position="232"/>
        <end position="258"/>
    </location>
</feature>
<feature type="compositionally biased region" description="Polar residues" evidence="1">
    <location>
        <begin position="423"/>
        <end position="434"/>
    </location>
</feature>
<feature type="compositionally biased region" description="Low complexity" evidence="1">
    <location>
        <begin position="113"/>
        <end position="122"/>
    </location>
</feature>
<protein>
    <submittedName>
        <fullName evidence="2">Uncharacterized protein</fullName>
    </submittedName>
</protein>
<sequence length="800" mass="89257">MAYTATNNSRLDDDARHLTQDYPAFGENLSRASSRSSTVSQASRSAYPGVPEDVLEWVSQAKTARLAARTRYKAALATRGLSQSVILELEDRLLKTEDELKLARIERTHAKFSSPHVHSPSRSPLPSPLPMPSPSRHPPQSLLRPVPEKLAPLLQGEDLRCRGGGTGVYEDVPRKTADKLNLARTECDSAQLLDQRAATLPRRSLHPPIPVSSLLQIATRFSSQLRNMPFLEQREDPSNRCHRDDAKTGLEDQRLQSADERNLTTTKHDHAKLAGQSVAISPGLSAPPSMVAPPPLPPEVEEPAPFLEWGEVPRRCVLNQGTGSKMGEEVGIAGGREERTRSVHDSRVQLSGHYEHEGRSRTIVPLDREQHIYVPNVPRTATRPVSYHNTLLTPVIQQRSELRSNEQQSDRDEQEVQHYVPPTVNTHPQEQLGVNSPPPPINYTSRPPSPSWLRPREFGRPVQHIVGGFGDPDGSSHWSSESDHGSGNGGGGKPRGWGDDDPGDSDHNDEGRSDDRQPRRGRHGKDRDNEPRRGPCGGGPPGGDPPDDGEPEGGKDGNSERSNRKDSKKKRGATPFSEIPEEGSPHYHYEYFEYKPKLPTSSKKPLKEKVFNRFVTLIEWRLLTKLKVVGDGKAQRNLINSIPKVELYKGQNSIVVLDRFLRNLIRHMEVHGLTGPPKTMDPEGTLVVTHEDMARTILMAGNLTGVAQEWYQNFAERPPSSFRHGMKANAHRRTFLQVFRALFDRFITGTALKEAKMLYDEVEYTTEGGIRQLLADMKMYAEIMPPYAKATPIYAKDYPV</sequence>
<name>A0A4S8KTA6_DENBC</name>
<feature type="compositionally biased region" description="Basic and acidic residues" evidence="1">
    <location>
        <begin position="504"/>
        <end position="518"/>
    </location>
</feature>
<feature type="compositionally biased region" description="Basic and acidic residues" evidence="1">
    <location>
        <begin position="552"/>
        <end position="565"/>
    </location>
</feature>